<feature type="region of interest" description="Disordered" evidence="1">
    <location>
        <begin position="1"/>
        <end position="39"/>
    </location>
</feature>
<reference evidence="2" key="1">
    <citation type="submission" date="2021-01" db="EMBL/GenBank/DDBJ databases">
        <authorList>
            <person name="Corre E."/>
            <person name="Pelletier E."/>
            <person name="Niang G."/>
            <person name="Scheremetjew M."/>
            <person name="Finn R."/>
            <person name="Kale V."/>
            <person name="Holt S."/>
            <person name="Cochrane G."/>
            <person name="Meng A."/>
            <person name="Brown T."/>
            <person name="Cohen L."/>
        </authorList>
    </citation>
    <scope>NUCLEOTIDE SEQUENCE</scope>
    <source>
        <strain evidence="2">UTEX LB 985</strain>
    </source>
</reference>
<dbReference type="AlphaFoldDB" id="A0A7S2MBE1"/>
<name>A0A7S2MBE1_9EUKA</name>
<accession>A0A7S2MBE1</accession>
<protein>
    <submittedName>
        <fullName evidence="2">Uncharacterized protein</fullName>
    </submittedName>
</protein>
<evidence type="ECO:0000313" key="2">
    <source>
        <dbReference type="EMBL" id="CAD9474136.1"/>
    </source>
</evidence>
<dbReference type="EMBL" id="HBGU01042870">
    <property type="protein sequence ID" value="CAD9474136.1"/>
    <property type="molecule type" value="Transcribed_RNA"/>
</dbReference>
<organism evidence="2">
    <name type="scientific">Haptolina brevifila</name>
    <dbReference type="NCBI Taxonomy" id="156173"/>
    <lineage>
        <taxon>Eukaryota</taxon>
        <taxon>Haptista</taxon>
        <taxon>Haptophyta</taxon>
        <taxon>Prymnesiophyceae</taxon>
        <taxon>Prymnesiales</taxon>
        <taxon>Prymnesiaceae</taxon>
        <taxon>Haptolina</taxon>
    </lineage>
</organism>
<proteinExistence type="predicted"/>
<gene>
    <name evidence="2" type="ORF">CBRE1094_LOCUS23379</name>
</gene>
<evidence type="ECO:0000256" key="1">
    <source>
        <dbReference type="SAM" id="MobiDB-lite"/>
    </source>
</evidence>
<sequence length="288" mass="30875">MTDSDAEPSKRIANTTHKTPIRSHGDAQGSAEQTPNGHLLSDDVSATVNLFHYTLGCTVQTTASHISNLGDLASVVGLHHLAGILTSHPLSDFAELLLSPGGRPSVLARLQQNGVDRLSEREALANEISRAVRQGALTQDGELPIDFRAALQRMPEAAQQVLTDTSLACVAADKLLAALQEEASADTVEPPASSHASDLLIADGALSAAGCSALRQAVDTERSVAKDSVDKGAEHQLDLSVAQLEELVGASDLARLMAVILRMRLRQRLRLSRRLRLRRRLRRTETEA</sequence>